<sequence length="75" mass="8744">MFYRLLLARVLKFHAFRHADYEIKCLILNGIYELFHGEIAMLMTPFLPEISADGEGRKASATGKEDHLRENRKSY</sequence>
<organism evidence="2 3">
    <name type="scientific">Cronobacter sakazakii</name>
    <name type="common">Enterobacter sakazakii</name>
    <dbReference type="NCBI Taxonomy" id="28141"/>
    <lineage>
        <taxon>Bacteria</taxon>
        <taxon>Pseudomonadati</taxon>
        <taxon>Pseudomonadota</taxon>
        <taxon>Gammaproteobacteria</taxon>
        <taxon>Enterobacterales</taxon>
        <taxon>Enterobacteriaceae</taxon>
        <taxon>Cronobacter</taxon>
    </lineage>
</organism>
<name>A0AA44Z8A5_CROSK</name>
<protein>
    <submittedName>
        <fullName evidence="2">Uncharacterized protein</fullName>
    </submittedName>
</protein>
<evidence type="ECO:0000256" key="1">
    <source>
        <dbReference type="SAM" id="MobiDB-lite"/>
    </source>
</evidence>
<proteinExistence type="predicted"/>
<accession>A0AA44Z8A5</accession>
<feature type="region of interest" description="Disordered" evidence="1">
    <location>
        <begin position="55"/>
        <end position="75"/>
    </location>
</feature>
<reference evidence="2 3" key="1">
    <citation type="submission" date="2017-04" db="EMBL/GenBank/DDBJ databases">
        <title>Cronobacter sakazakii, ST83 Lineage Isolates.</title>
        <authorList>
            <person name="Chase H."/>
            <person name="Tall B."/>
            <person name="Gopinath G."/>
            <person name="Lehner A."/>
        </authorList>
    </citation>
    <scope>NUCLEOTIDE SEQUENCE [LARGE SCALE GENOMIC DNA]</scope>
    <source>
        <strain evidence="2 3">MOD1_Comp15</strain>
    </source>
</reference>
<gene>
    <name evidence="2" type="ORF">B7T07_15180</name>
</gene>
<evidence type="ECO:0000313" key="3">
    <source>
        <dbReference type="Proteomes" id="UP000244856"/>
    </source>
</evidence>
<dbReference type="EMBL" id="NCTU01000009">
    <property type="protein sequence ID" value="PUW03084.1"/>
    <property type="molecule type" value="Genomic_DNA"/>
</dbReference>
<dbReference type="AlphaFoldDB" id="A0AA44Z8A5"/>
<dbReference type="Proteomes" id="UP000244856">
    <property type="component" value="Unassembled WGS sequence"/>
</dbReference>
<dbReference type="RefSeq" id="WP_032989743.1">
    <property type="nucleotide sequence ID" value="NZ_CP078112.1"/>
</dbReference>
<evidence type="ECO:0000313" key="2">
    <source>
        <dbReference type="EMBL" id="PUW03084.1"/>
    </source>
</evidence>
<comment type="caution">
    <text evidence="2">The sequence shown here is derived from an EMBL/GenBank/DDBJ whole genome shotgun (WGS) entry which is preliminary data.</text>
</comment>